<keyword evidence="2" id="KW-1185">Reference proteome</keyword>
<feature type="non-terminal residue" evidence="1">
    <location>
        <position position="1"/>
    </location>
</feature>
<name>A0A1Y2HCC2_9FUNG</name>
<evidence type="ECO:0000313" key="2">
    <source>
        <dbReference type="Proteomes" id="UP000193411"/>
    </source>
</evidence>
<comment type="caution">
    <text evidence="1">The sequence shown here is derived from an EMBL/GenBank/DDBJ whole genome shotgun (WGS) entry which is preliminary data.</text>
</comment>
<proteinExistence type="predicted"/>
<sequence>TCRKRSRTRFASLLAPSLYRPKLPLHRLLLALPQRHRRVTRPSSLQHVPREHCMVSDALRAVLPQPSTCFVSPSSGRLPAQTPFMHLHGTFSALYTTRVSARPRIQPRLYTATEKPQACCQPTHPPHHLLGRQHLTRRRPPMRSQLSRTCTTWATL</sequence>
<evidence type="ECO:0000313" key="1">
    <source>
        <dbReference type="EMBL" id="ORZ32247.1"/>
    </source>
</evidence>
<dbReference type="Proteomes" id="UP000193411">
    <property type="component" value="Unassembled WGS sequence"/>
</dbReference>
<accession>A0A1Y2HCC2</accession>
<organism evidence="1 2">
    <name type="scientific">Catenaria anguillulae PL171</name>
    <dbReference type="NCBI Taxonomy" id="765915"/>
    <lineage>
        <taxon>Eukaryota</taxon>
        <taxon>Fungi</taxon>
        <taxon>Fungi incertae sedis</taxon>
        <taxon>Blastocladiomycota</taxon>
        <taxon>Blastocladiomycetes</taxon>
        <taxon>Blastocladiales</taxon>
        <taxon>Catenariaceae</taxon>
        <taxon>Catenaria</taxon>
    </lineage>
</organism>
<protein>
    <submittedName>
        <fullName evidence="1">Uncharacterized protein</fullName>
    </submittedName>
</protein>
<gene>
    <name evidence="1" type="ORF">BCR44DRAFT_1440760</name>
</gene>
<dbReference type="EMBL" id="MCFL01000049">
    <property type="protein sequence ID" value="ORZ32247.1"/>
    <property type="molecule type" value="Genomic_DNA"/>
</dbReference>
<dbReference type="AlphaFoldDB" id="A0A1Y2HCC2"/>
<reference evidence="1 2" key="1">
    <citation type="submission" date="2016-07" db="EMBL/GenBank/DDBJ databases">
        <title>Pervasive Adenine N6-methylation of Active Genes in Fungi.</title>
        <authorList>
            <consortium name="DOE Joint Genome Institute"/>
            <person name="Mondo S.J."/>
            <person name="Dannebaum R.O."/>
            <person name="Kuo R.C."/>
            <person name="Labutti K."/>
            <person name="Haridas S."/>
            <person name="Kuo A."/>
            <person name="Salamov A."/>
            <person name="Ahrendt S.R."/>
            <person name="Lipzen A."/>
            <person name="Sullivan W."/>
            <person name="Andreopoulos W.B."/>
            <person name="Clum A."/>
            <person name="Lindquist E."/>
            <person name="Daum C."/>
            <person name="Ramamoorthy G.K."/>
            <person name="Gryganskyi A."/>
            <person name="Culley D."/>
            <person name="Magnuson J.K."/>
            <person name="James T.Y."/>
            <person name="O'Malley M.A."/>
            <person name="Stajich J.E."/>
            <person name="Spatafora J.W."/>
            <person name="Visel A."/>
            <person name="Grigoriev I.V."/>
        </authorList>
    </citation>
    <scope>NUCLEOTIDE SEQUENCE [LARGE SCALE GENOMIC DNA]</scope>
    <source>
        <strain evidence="1 2">PL171</strain>
    </source>
</reference>